<gene>
    <name evidence="2" type="ORF">GWI71_11670</name>
</gene>
<dbReference type="EMBL" id="JAABLP010000003">
    <property type="protein sequence ID" value="NBN64341.1"/>
    <property type="molecule type" value="Genomic_DNA"/>
</dbReference>
<dbReference type="Gene3D" id="3.40.630.30">
    <property type="match status" value="1"/>
</dbReference>
<sequence>MGRRAPVARLSDRVPPVASVGLGPVWFRSGEVILQDTLIREATAADLAGILAIYPRAFPDEDLVPVVRALAALPADEVLSLVAERAGQVVGHVLFTRCRAGQGGPVVALLAPLCVTPKLHRQGLGGRLVRAGLAHLAGEGIAYALVLGDPAYYSRFGFRQEPSIATPYPLPAEWASGWQGLALRDSWQGLSPTCLVVPAPWQSPSLWQP</sequence>
<proteinExistence type="predicted"/>
<protein>
    <submittedName>
        <fullName evidence="2">GNAT family N-acetyltransferase</fullName>
    </submittedName>
</protein>
<name>A0ABW9ZL66_9HYPH</name>
<feature type="domain" description="N-acetyltransferase" evidence="1">
    <location>
        <begin position="37"/>
        <end position="179"/>
    </location>
</feature>
<dbReference type="InterPro" id="IPR000182">
    <property type="entry name" value="GNAT_dom"/>
</dbReference>
<reference evidence="2 3" key="1">
    <citation type="submission" date="2020-01" db="EMBL/GenBank/DDBJ databases">
        <authorList>
            <person name="Peng S.Y."/>
            <person name="Li J."/>
            <person name="Wang M."/>
            <person name="Wang L."/>
            <person name="Wang C.Q."/>
            <person name="Wang J.R."/>
        </authorList>
    </citation>
    <scope>NUCLEOTIDE SEQUENCE [LARGE SCALE GENOMIC DNA]</scope>
    <source>
        <strain evidence="2 3">XCT-34</strain>
    </source>
</reference>
<evidence type="ECO:0000313" key="2">
    <source>
        <dbReference type="EMBL" id="NBN64341.1"/>
    </source>
</evidence>
<dbReference type="RefSeq" id="WP_161676970.1">
    <property type="nucleotide sequence ID" value="NZ_JAABLP010000003.1"/>
</dbReference>
<evidence type="ECO:0000313" key="3">
    <source>
        <dbReference type="Proteomes" id="UP000541347"/>
    </source>
</evidence>
<dbReference type="Proteomes" id="UP000541347">
    <property type="component" value="Unassembled WGS sequence"/>
</dbReference>
<evidence type="ECO:0000259" key="1">
    <source>
        <dbReference type="PROSITE" id="PS51186"/>
    </source>
</evidence>
<accession>A0ABW9ZL66</accession>
<comment type="caution">
    <text evidence="2">The sequence shown here is derived from an EMBL/GenBank/DDBJ whole genome shotgun (WGS) entry which is preliminary data.</text>
</comment>
<dbReference type="CDD" id="cd04301">
    <property type="entry name" value="NAT_SF"/>
    <property type="match status" value="1"/>
</dbReference>
<keyword evidence="3" id="KW-1185">Reference proteome</keyword>
<dbReference type="Pfam" id="PF00583">
    <property type="entry name" value="Acetyltransf_1"/>
    <property type="match status" value="1"/>
</dbReference>
<dbReference type="SUPFAM" id="SSF55729">
    <property type="entry name" value="Acyl-CoA N-acyltransferases (Nat)"/>
    <property type="match status" value="1"/>
</dbReference>
<dbReference type="InterPro" id="IPR016181">
    <property type="entry name" value="Acyl_CoA_acyltransferase"/>
</dbReference>
<organism evidence="2 3">
    <name type="scientific">Pannonibacter tanglangensis</name>
    <dbReference type="NCBI Taxonomy" id="2750084"/>
    <lineage>
        <taxon>Bacteria</taxon>
        <taxon>Pseudomonadati</taxon>
        <taxon>Pseudomonadota</taxon>
        <taxon>Alphaproteobacteria</taxon>
        <taxon>Hyphomicrobiales</taxon>
        <taxon>Stappiaceae</taxon>
        <taxon>Pannonibacter</taxon>
    </lineage>
</organism>
<dbReference type="PROSITE" id="PS51186">
    <property type="entry name" value="GNAT"/>
    <property type="match status" value="1"/>
</dbReference>